<evidence type="ECO:0000313" key="2">
    <source>
        <dbReference type="EMBL" id="KAF2102424.1"/>
    </source>
</evidence>
<accession>A0A9P4IMZ2</accession>
<feature type="compositionally biased region" description="Polar residues" evidence="1">
    <location>
        <begin position="711"/>
        <end position="732"/>
    </location>
</feature>
<feature type="compositionally biased region" description="Basic and acidic residues" evidence="1">
    <location>
        <begin position="1065"/>
        <end position="1075"/>
    </location>
</feature>
<sequence length="1148" mass="124433">MPTAISQARRESPTKAKPSRLIASADFAFPSDHHLLVITEKHVCCWNRRGLTAIFKSGSAGILAAKEAKDGSGRLAIADSQNVLLHNVSRGMDRSYRLKGTEGQIRLVEFSADSKTLFFSTTLQNAVQSYCFREGRLLPPLDAHESPPTAIAVSATSQLLVSTSESPPTVQIQNLTLHTPAIRLQPRASSFPVAVVSFHPERPGIFLLAFKDGTVAAYDATRIQRANVHITARQPMGRTGSDGEIGHFIHLWTVANRGERYPENVLDAAVLGEYDPGTKTASIGAHAVGITAAAFVPGYRTRAVCAGADGKSRLIDFAEGGKVLRTWHVRGPATSLSILPLEASTLGSRVDGTEEGLDVGRARRSRPSLTGESTEDKTANNIIAIGRLDGKVLLYDSIGLLLCEKTVALAAGRVVSIEWMKGRGPRPSKGSEHVHFSDESNVIDLTSVQNEIIGHSSHVSGRRSSVVKNQRTSKMDGLERNPSTKSKDTLISLDGSDRVLRGQHHRHSTDNTSDEASTLLDDMDATVRHDPRHNGVSNAPSAANANYMDLFSPIKSVRTPTRPSPQRVITGSRSRNRPRISSSTFMDSAIGTISRHGSSPIVDLSPTAVPTAPGPARPSSPFVQTSWSSIQEATNHPDSPPPQSATRYAAQGVTRRQSNRKASVVRFSNGKGQPATVPAPLPAARTHRRKSGRASLQKNMPKGVQMPGKFPSSSTFELTKLTPPSSSSASTDKINESARILADLKRVERMGTNGADPGNSRRRTGLALFAPYLPQRRSKTKVEPSLSQSTSLQPPYQGATNSDVSSSDFTLDDSSMSEDIWLTSESEVDVDQSNKYSSRKPRNRREAHSSNTARPVRFRRVSNDLSRAPSSQATSTSRMPSASSIYSSLETDGDVSESDLTVTATYQTAPTSQVALPETYSSTSDVSPRSKASVAESEVRTPLRRRPSLAAELPPGTADSPEGPVVVESFFPRRSSLVNLKAHQSDGSPTKPSARKSRAVLGEISGNADRISEGTEPSSRSSPTRRRKRGDHKKHVRLDLWEDLEDGAEARRKMESDTSSTATKYEIKHDQHNIPDEDFDIPSIPSIPSNYKAQGYGNDRADSNRSRCACNGVCCNELRKEVRDLKEEVRVLRGLMQGLIITSPGKRR</sequence>
<protein>
    <submittedName>
        <fullName evidence="2">WD40 repeat-like protein</fullName>
    </submittedName>
</protein>
<keyword evidence="3" id="KW-1185">Reference proteome</keyword>
<comment type="caution">
    <text evidence="2">The sequence shown here is derived from an EMBL/GenBank/DDBJ whole genome shotgun (WGS) entry which is preliminary data.</text>
</comment>
<feature type="region of interest" description="Disordered" evidence="1">
    <location>
        <begin position="770"/>
        <end position="894"/>
    </location>
</feature>
<evidence type="ECO:0000313" key="3">
    <source>
        <dbReference type="Proteomes" id="UP000799772"/>
    </source>
</evidence>
<dbReference type="EMBL" id="ML978122">
    <property type="protein sequence ID" value="KAF2102424.1"/>
    <property type="molecule type" value="Genomic_DNA"/>
</dbReference>
<feature type="region of interest" description="Disordered" evidence="1">
    <location>
        <begin position="352"/>
        <end position="374"/>
    </location>
</feature>
<feature type="compositionally biased region" description="Low complexity" evidence="1">
    <location>
        <begin position="784"/>
        <end position="795"/>
    </location>
</feature>
<gene>
    <name evidence="2" type="ORF">NA57DRAFT_71421</name>
</gene>
<feature type="region of interest" description="Disordered" evidence="1">
    <location>
        <begin position="1049"/>
        <end position="1102"/>
    </location>
</feature>
<feature type="compositionally biased region" description="Polar residues" evidence="1">
    <location>
        <begin position="621"/>
        <end position="637"/>
    </location>
</feature>
<dbReference type="OrthoDB" id="5362656at2759"/>
<feature type="region of interest" description="Disordered" evidence="1">
    <location>
        <begin position="914"/>
        <end position="965"/>
    </location>
</feature>
<dbReference type="Proteomes" id="UP000799772">
    <property type="component" value="Unassembled WGS sequence"/>
</dbReference>
<feature type="compositionally biased region" description="Basic residues" evidence="1">
    <location>
        <begin position="1023"/>
        <end position="1033"/>
    </location>
</feature>
<name>A0A9P4IMZ2_9PEZI</name>
<proteinExistence type="predicted"/>
<dbReference type="AlphaFoldDB" id="A0A9P4IMZ2"/>
<feature type="compositionally biased region" description="Low complexity" evidence="1">
    <location>
        <begin position="454"/>
        <end position="467"/>
    </location>
</feature>
<dbReference type="InterPro" id="IPR015943">
    <property type="entry name" value="WD40/YVTN_repeat-like_dom_sf"/>
</dbReference>
<dbReference type="InterPro" id="IPR001680">
    <property type="entry name" value="WD40_rpt"/>
</dbReference>
<feature type="region of interest" description="Disordered" evidence="1">
    <location>
        <begin position="1003"/>
        <end position="1033"/>
    </location>
</feature>
<reference evidence="2" key="1">
    <citation type="journal article" date="2020" name="Stud. Mycol.">
        <title>101 Dothideomycetes genomes: a test case for predicting lifestyles and emergence of pathogens.</title>
        <authorList>
            <person name="Haridas S."/>
            <person name="Albert R."/>
            <person name="Binder M."/>
            <person name="Bloem J."/>
            <person name="Labutti K."/>
            <person name="Salamov A."/>
            <person name="Andreopoulos B."/>
            <person name="Baker S."/>
            <person name="Barry K."/>
            <person name="Bills G."/>
            <person name="Bluhm B."/>
            <person name="Cannon C."/>
            <person name="Castanera R."/>
            <person name="Culley D."/>
            <person name="Daum C."/>
            <person name="Ezra D."/>
            <person name="Gonzalez J."/>
            <person name="Henrissat B."/>
            <person name="Kuo A."/>
            <person name="Liang C."/>
            <person name="Lipzen A."/>
            <person name="Lutzoni F."/>
            <person name="Magnuson J."/>
            <person name="Mondo S."/>
            <person name="Nolan M."/>
            <person name="Ohm R."/>
            <person name="Pangilinan J."/>
            <person name="Park H.-J."/>
            <person name="Ramirez L."/>
            <person name="Alfaro M."/>
            <person name="Sun H."/>
            <person name="Tritt A."/>
            <person name="Yoshinaga Y."/>
            <person name="Zwiers L.-H."/>
            <person name="Turgeon B."/>
            <person name="Goodwin S."/>
            <person name="Spatafora J."/>
            <person name="Crous P."/>
            <person name="Grigoriev I."/>
        </authorList>
    </citation>
    <scope>NUCLEOTIDE SEQUENCE</scope>
    <source>
        <strain evidence="2">CBS 133067</strain>
    </source>
</reference>
<organism evidence="2 3">
    <name type="scientific">Rhizodiscina lignyota</name>
    <dbReference type="NCBI Taxonomy" id="1504668"/>
    <lineage>
        <taxon>Eukaryota</taxon>
        <taxon>Fungi</taxon>
        <taxon>Dikarya</taxon>
        <taxon>Ascomycota</taxon>
        <taxon>Pezizomycotina</taxon>
        <taxon>Dothideomycetes</taxon>
        <taxon>Pleosporomycetidae</taxon>
        <taxon>Aulographales</taxon>
        <taxon>Rhizodiscinaceae</taxon>
        <taxon>Rhizodiscina</taxon>
    </lineage>
</organism>
<evidence type="ECO:0000256" key="1">
    <source>
        <dbReference type="SAM" id="MobiDB-lite"/>
    </source>
</evidence>
<dbReference type="Gene3D" id="2.130.10.10">
    <property type="entry name" value="YVTN repeat-like/Quinoprotein amine dehydrogenase"/>
    <property type="match status" value="2"/>
</dbReference>
<dbReference type="SMART" id="SM00320">
    <property type="entry name" value="WD40"/>
    <property type="match status" value="5"/>
</dbReference>
<dbReference type="InterPro" id="IPR036322">
    <property type="entry name" value="WD40_repeat_dom_sf"/>
</dbReference>
<feature type="region of interest" description="Disordered" evidence="1">
    <location>
        <begin position="555"/>
        <end position="580"/>
    </location>
</feature>
<feature type="compositionally biased region" description="Polar residues" evidence="1">
    <location>
        <begin position="798"/>
        <end position="814"/>
    </location>
</feature>
<feature type="region of interest" description="Disordered" evidence="1">
    <location>
        <begin position="454"/>
        <end position="494"/>
    </location>
</feature>
<feature type="compositionally biased region" description="Polar residues" evidence="1">
    <location>
        <begin position="914"/>
        <end position="927"/>
    </location>
</feature>
<feature type="region of interest" description="Disordered" evidence="1">
    <location>
        <begin position="596"/>
        <end position="733"/>
    </location>
</feature>
<dbReference type="SUPFAM" id="SSF50978">
    <property type="entry name" value="WD40 repeat-like"/>
    <property type="match status" value="1"/>
</dbReference>
<feature type="compositionally biased region" description="Polar residues" evidence="1">
    <location>
        <begin position="863"/>
        <end position="890"/>
    </location>
</feature>